<dbReference type="EMBL" id="JAYLLN010000005">
    <property type="protein sequence ID" value="MEI5984073.1"/>
    <property type="molecule type" value="Genomic_DNA"/>
</dbReference>
<reference evidence="1 2" key="1">
    <citation type="submission" date="2024-01" db="EMBL/GenBank/DDBJ databases">
        <title>Sphingobacterium tenebrionis sp. nov., a novel endophyte isolated from tenebrio molitor intestines.</title>
        <authorList>
            <person name="Zhang C."/>
        </authorList>
    </citation>
    <scope>NUCLEOTIDE SEQUENCE [LARGE SCALE GENOMIC DNA]</scope>
    <source>
        <strain evidence="1 2">PU5-4</strain>
    </source>
</reference>
<organism evidence="1 2">
    <name type="scientific">Sphingobacterium tenebrionis</name>
    <dbReference type="NCBI Taxonomy" id="3111775"/>
    <lineage>
        <taxon>Bacteria</taxon>
        <taxon>Pseudomonadati</taxon>
        <taxon>Bacteroidota</taxon>
        <taxon>Sphingobacteriia</taxon>
        <taxon>Sphingobacteriales</taxon>
        <taxon>Sphingobacteriaceae</taxon>
        <taxon>Sphingobacterium</taxon>
    </lineage>
</organism>
<comment type="caution">
    <text evidence="1">The sequence shown here is derived from an EMBL/GenBank/DDBJ whole genome shotgun (WGS) entry which is preliminary data.</text>
</comment>
<name>A0ABU8I366_9SPHI</name>
<gene>
    <name evidence="1" type="ORF">VJ786_04060</name>
</gene>
<protein>
    <submittedName>
        <fullName evidence="1">Uncharacterized protein</fullName>
    </submittedName>
</protein>
<keyword evidence="2" id="KW-1185">Reference proteome</keyword>
<evidence type="ECO:0000313" key="2">
    <source>
        <dbReference type="Proteomes" id="UP001363035"/>
    </source>
</evidence>
<sequence length="247" mass="27517">MKHRLIVSRKLSVVSSYYFCLFLTLLSIYPNLAKAQSKNIVDKIWNSAGGKNKWESTKYIMFTVSGNSQFGSITGTRKFLLDKQSNLVRFEGTFDNENIVAILNVQNQKLIRLYDENGTELSVTDFKGLVSELAAQYNIDLKVLALPASIATASLDGGSESKIINAEKLQKVDFNNFLGGSGSVYVNEESGMIKRIDMDNKSYIVNGYKDIGNGLVLPTIFKGSNDSISYQKVASFTEMETEKFKSF</sequence>
<dbReference type="Proteomes" id="UP001363035">
    <property type="component" value="Unassembled WGS sequence"/>
</dbReference>
<proteinExistence type="predicted"/>
<dbReference type="RefSeq" id="WP_336557332.1">
    <property type="nucleotide sequence ID" value="NZ_JAYLLN010000005.1"/>
</dbReference>
<evidence type="ECO:0000313" key="1">
    <source>
        <dbReference type="EMBL" id="MEI5984073.1"/>
    </source>
</evidence>
<accession>A0ABU8I366</accession>